<proteinExistence type="predicted"/>
<dbReference type="EMBL" id="MJGC01000061">
    <property type="protein sequence ID" value="OEJ74783.1"/>
    <property type="molecule type" value="Genomic_DNA"/>
</dbReference>
<sequence>MCKEAYDALNHLAQRFHQTIGTEGQASEIEAAQIVAEYINALSNQLSDEDLVKALDEFRTGQDRMKRAATTIKLWQDSDEGQAKSVEFQRFIADLYARMSYPKAG</sequence>
<dbReference type="AlphaFoldDB" id="A0A1E5QKA8"/>
<comment type="caution">
    <text evidence="1">The sequence shown here is derived from an EMBL/GenBank/DDBJ whole genome shotgun (WGS) entry which is preliminary data.</text>
</comment>
<organism evidence="1">
    <name type="scientific">Desertifilum tharense IPPAS B-1220</name>
    <dbReference type="NCBI Taxonomy" id="1781255"/>
    <lineage>
        <taxon>Bacteria</taxon>
        <taxon>Bacillati</taxon>
        <taxon>Cyanobacteriota</taxon>
        <taxon>Cyanophyceae</taxon>
        <taxon>Desertifilales</taxon>
        <taxon>Desertifilaceae</taxon>
        <taxon>Desertifilum</taxon>
    </lineage>
</organism>
<protein>
    <submittedName>
        <fullName evidence="1">Uncharacterized protein</fullName>
    </submittedName>
</protein>
<dbReference type="RefSeq" id="WP_069967636.1">
    <property type="nucleotide sequence ID" value="NZ_CM124774.1"/>
</dbReference>
<dbReference type="STRING" id="1781255.BH720_12965"/>
<evidence type="ECO:0000313" key="1">
    <source>
        <dbReference type="EMBL" id="OEJ74783.1"/>
    </source>
</evidence>
<reference evidence="1" key="1">
    <citation type="submission" date="2016-09" db="EMBL/GenBank/DDBJ databases">
        <title>Draft genome of thermotolerant cyanobacterium Desertifilum sp. strain IPPAS B-1220.</title>
        <authorList>
            <person name="Sinetova M.A."/>
            <person name="Bolakhan K."/>
            <person name="Zayadan B.K."/>
            <person name="Mironov K.S."/>
            <person name="Ustinova V."/>
            <person name="Kupriyanova E.V."/>
            <person name="Sidorov R.A."/>
            <person name="Skrypnik A.N."/>
            <person name="Gogoleva N.E."/>
            <person name="Gogolev Y.V."/>
            <person name="Los D.A."/>
        </authorList>
    </citation>
    <scope>NUCLEOTIDE SEQUENCE [LARGE SCALE GENOMIC DNA]</scope>
    <source>
        <strain evidence="1">IPPAS B-1220</strain>
    </source>
</reference>
<gene>
    <name evidence="1" type="ORF">BH720_12965</name>
</gene>
<name>A0A1E5QKA8_9CYAN</name>
<dbReference type="OrthoDB" id="9889306at2"/>
<accession>A0A1E5QKA8</accession>